<gene>
    <name evidence="2" type="ORF">SAMN02745206_03026</name>
</gene>
<evidence type="ECO:0000259" key="1">
    <source>
        <dbReference type="Pfam" id="PF02627"/>
    </source>
</evidence>
<dbReference type="STRING" id="1121391.SAMN02745206_03026"/>
<name>A0A1M5G1Z5_9BACT</name>
<protein>
    <submittedName>
        <fullName evidence="2">4-carboxymuconolactone decarboxylase</fullName>
    </submittedName>
</protein>
<dbReference type="Gene3D" id="1.20.1290.10">
    <property type="entry name" value="AhpD-like"/>
    <property type="match status" value="1"/>
</dbReference>
<keyword evidence="3" id="KW-1185">Reference proteome</keyword>
<dbReference type="InterPro" id="IPR003779">
    <property type="entry name" value="CMD-like"/>
</dbReference>
<dbReference type="Pfam" id="PF02627">
    <property type="entry name" value="CMD"/>
    <property type="match status" value="1"/>
</dbReference>
<evidence type="ECO:0000313" key="2">
    <source>
        <dbReference type="EMBL" id="SHF97471.1"/>
    </source>
</evidence>
<dbReference type="SUPFAM" id="SSF69118">
    <property type="entry name" value="AhpD-like"/>
    <property type="match status" value="1"/>
</dbReference>
<evidence type="ECO:0000313" key="3">
    <source>
        <dbReference type="Proteomes" id="UP000184076"/>
    </source>
</evidence>
<dbReference type="EMBL" id="FQVB01000034">
    <property type="protein sequence ID" value="SHF97471.1"/>
    <property type="molecule type" value="Genomic_DNA"/>
</dbReference>
<proteinExistence type="predicted"/>
<dbReference type="Proteomes" id="UP000184076">
    <property type="component" value="Unassembled WGS sequence"/>
</dbReference>
<dbReference type="PANTHER" id="PTHR33570">
    <property type="entry name" value="4-CARBOXYMUCONOLACTONE DECARBOXYLASE FAMILY PROTEIN"/>
    <property type="match status" value="1"/>
</dbReference>
<dbReference type="AlphaFoldDB" id="A0A1M5G1Z5"/>
<dbReference type="InterPro" id="IPR029032">
    <property type="entry name" value="AhpD-like"/>
</dbReference>
<dbReference type="GO" id="GO:0051920">
    <property type="term" value="F:peroxiredoxin activity"/>
    <property type="evidence" value="ECO:0007669"/>
    <property type="project" value="InterPro"/>
</dbReference>
<organism evidence="2 3">
    <name type="scientific">Desulfacinum infernum DSM 9756</name>
    <dbReference type="NCBI Taxonomy" id="1121391"/>
    <lineage>
        <taxon>Bacteria</taxon>
        <taxon>Pseudomonadati</taxon>
        <taxon>Thermodesulfobacteriota</taxon>
        <taxon>Syntrophobacteria</taxon>
        <taxon>Syntrophobacterales</taxon>
        <taxon>Syntrophobacteraceae</taxon>
        <taxon>Desulfacinum</taxon>
    </lineage>
</organism>
<accession>A0A1M5G1Z5</accession>
<reference evidence="3" key="1">
    <citation type="submission" date="2016-11" db="EMBL/GenBank/DDBJ databases">
        <authorList>
            <person name="Varghese N."/>
            <person name="Submissions S."/>
        </authorList>
    </citation>
    <scope>NUCLEOTIDE SEQUENCE [LARGE SCALE GENOMIC DNA]</scope>
    <source>
        <strain evidence="3">DSM 9756</strain>
    </source>
</reference>
<dbReference type="PANTHER" id="PTHR33570:SF2">
    <property type="entry name" value="CARBOXYMUCONOLACTONE DECARBOXYLASE-LIKE DOMAIN-CONTAINING PROTEIN"/>
    <property type="match status" value="1"/>
</dbReference>
<feature type="domain" description="Carboxymuconolactone decarboxylase-like" evidence="1">
    <location>
        <begin position="42"/>
        <end position="119"/>
    </location>
</feature>
<dbReference type="RefSeq" id="WP_218588483.1">
    <property type="nucleotide sequence ID" value="NZ_FQVB01000034.1"/>
</dbReference>
<dbReference type="InterPro" id="IPR052512">
    <property type="entry name" value="4CMD/NDH-1_regulator"/>
</dbReference>
<sequence length="140" mass="15343">MKEEILKERTKTTAARLFSGPVEVEVPYQLWKEFDSELARELSLFITGNMYSRTVLTLAERQVVAVSALAALGRTEELRIHLHGALNVGVSWKTCAEAIFQVGVYAGFPVVNAALATLKAVLQERGQWPPSDGGSEEPLA</sequence>